<evidence type="ECO:0000256" key="2">
    <source>
        <dbReference type="ARBA" id="ARBA00010663"/>
    </source>
</evidence>
<evidence type="ECO:0000256" key="9">
    <source>
        <dbReference type="SAM" id="Phobius"/>
    </source>
</evidence>
<keyword evidence="3 9" id="KW-0812">Transmembrane</keyword>
<proteinExistence type="inferred from homology"/>
<dbReference type="AlphaFoldDB" id="A0A443S8C6"/>
<evidence type="ECO:0000313" key="12">
    <source>
        <dbReference type="EMBL" id="RWS23757.1"/>
    </source>
</evidence>
<feature type="signal peptide" evidence="10">
    <location>
        <begin position="1"/>
        <end position="23"/>
    </location>
</feature>
<evidence type="ECO:0000259" key="11">
    <source>
        <dbReference type="PROSITE" id="PS50262"/>
    </source>
</evidence>
<name>A0A443S8C6_9ACAR</name>
<evidence type="ECO:0000256" key="5">
    <source>
        <dbReference type="ARBA" id="ARBA00023040"/>
    </source>
</evidence>
<protein>
    <submittedName>
        <fullName evidence="12">G protein-coupled receptor-like protein 2</fullName>
    </submittedName>
</protein>
<accession>A0A443S8C6</accession>
<comment type="caution">
    <text evidence="12">The sequence shown here is derived from an EMBL/GenBank/DDBJ whole genome shotgun (WGS) entry which is preliminary data.</text>
</comment>
<comment type="subcellular location">
    <subcellularLocation>
        <location evidence="1">Membrane</location>
        <topology evidence="1">Multi-pass membrane protein</topology>
    </subcellularLocation>
</comment>
<gene>
    <name evidence="12" type="ORF">B4U80_02079</name>
</gene>
<evidence type="ECO:0000313" key="13">
    <source>
        <dbReference type="Proteomes" id="UP000288716"/>
    </source>
</evidence>
<dbReference type="OrthoDB" id="2101615at2759"/>
<sequence>MQQSKSRTVKILVAVWTLPCLAATPFLYPSEAIANTLSSKYGVITRLTCFPTFSERFRRAYFTLLFVFFYLIPLLFIGWSCFRIAKCLLTDTAMNREGALRRQEMNRRKVAKMVLVVVFAFTASWTPYFLVTIITQYQEVNFFSKGNYFFTMLCINFFAFLNSSMNPFIYVIMSTRFRNGFSRIF</sequence>
<dbReference type="STRING" id="299467.A0A443S8C6"/>
<dbReference type="InterPro" id="IPR017452">
    <property type="entry name" value="GPCR_Rhodpsn_7TM"/>
</dbReference>
<dbReference type="PROSITE" id="PS50262">
    <property type="entry name" value="G_PROTEIN_RECEP_F1_2"/>
    <property type="match status" value="1"/>
</dbReference>
<feature type="transmembrane region" description="Helical" evidence="9">
    <location>
        <begin position="60"/>
        <end position="89"/>
    </location>
</feature>
<dbReference type="Proteomes" id="UP000288716">
    <property type="component" value="Unassembled WGS sequence"/>
</dbReference>
<dbReference type="GO" id="GO:0004930">
    <property type="term" value="F:G protein-coupled receptor activity"/>
    <property type="evidence" value="ECO:0007669"/>
    <property type="project" value="UniProtKB-KW"/>
</dbReference>
<keyword evidence="10" id="KW-0732">Signal</keyword>
<evidence type="ECO:0000256" key="3">
    <source>
        <dbReference type="ARBA" id="ARBA00022692"/>
    </source>
</evidence>
<evidence type="ECO:0000256" key="7">
    <source>
        <dbReference type="ARBA" id="ARBA00023170"/>
    </source>
</evidence>
<keyword evidence="8" id="KW-0807">Transducer</keyword>
<keyword evidence="13" id="KW-1185">Reference proteome</keyword>
<evidence type="ECO:0000256" key="6">
    <source>
        <dbReference type="ARBA" id="ARBA00023136"/>
    </source>
</evidence>
<keyword evidence="6 9" id="KW-0472">Membrane</keyword>
<dbReference type="PANTHER" id="PTHR45695">
    <property type="entry name" value="LEUCOKININ RECEPTOR-RELATED"/>
    <property type="match status" value="1"/>
</dbReference>
<dbReference type="EMBL" id="NCKV01005926">
    <property type="protein sequence ID" value="RWS23757.1"/>
    <property type="molecule type" value="Genomic_DNA"/>
</dbReference>
<evidence type="ECO:0000256" key="10">
    <source>
        <dbReference type="SAM" id="SignalP"/>
    </source>
</evidence>
<feature type="domain" description="G-protein coupled receptors family 1 profile" evidence="11">
    <location>
        <begin position="1"/>
        <end position="170"/>
    </location>
</feature>
<feature type="transmembrane region" description="Helical" evidence="9">
    <location>
        <begin position="110"/>
        <end position="128"/>
    </location>
</feature>
<dbReference type="PANTHER" id="PTHR45695:SF9">
    <property type="entry name" value="LEUCOKININ RECEPTOR"/>
    <property type="match status" value="1"/>
</dbReference>
<reference evidence="12 13" key="1">
    <citation type="journal article" date="2018" name="Gigascience">
        <title>Genomes of trombidid mites reveal novel predicted allergens and laterally-transferred genes associated with secondary metabolism.</title>
        <authorList>
            <person name="Dong X."/>
            <person name="Chaisiri K."/>
            <person name="Xia D."/>
            <person name="Armstrong S.D."/>
            <person name="Fang Y."/>
            <person name="Donnelly M.J."/>
            <person name="Kadowaki T."/>
            <person name="McGarry J.W."/>
            <person name="Darby A.C."/>
            <person name="Makepeace B.L."/>
        </authorList>
    </citation>
    <scope>NUCLEOTIDE SEQUENCE [LARGE SCALE GENOMIC DNA]</scope>
    <source>
        <strain evidence="12">UoL-UT</strain>
    </source>
</reference>
<organism evidence="12 13">
    <name type="scientific">Leptotrombidium deliense</name>
    <dbReference type="NCBI Taxonomy" id="299467"/>
    <lineage>
        <taxon>Eukaryota</taxon>
        <taxon>Metazoa</taxon>
        <taxon>Ecdysozoa</taxon>
        <taxon>Arthropoda</taxon>
        <taxon>Chelicerata</taxon>
        <taxon>Arachnida</taxon>
        <taxon>Acari</taxon>
        <taxon>Acariformes</taxon>
        <taxon>Trombidiformes</taxon>
        <taxon>Prostigmata</taxon>
        <taxon>Anystina</taxon>
        <taxon>Parasitengona</taxon>
        <taxon>Trombiculoidea</taxon>
        <taxon>Trombiculidae</taxon>
        <taxon>Leptotrombidium</taxon>
    </lineage>
</organism>
<dbReference type="Gene3D" id="1.20.1070.10">
    <property type="entry name" value="Rhodopsin 7-helix transmembrane proteins"/>
    <property type="match status" value="1"/>
</dbReference>
<feature type="chain" id="PRO_5019529968" evidence="10">
    <location>
        <begin position="24"/>
        <end position="185"/>
    </location>
</feature>
<dbReference type="InterPro" id="IPR000276">
    <property type="entry name" value="GPCR_Rhodpsn"/>
</dbReference>
<feature type="non-terminal residue" evidence="12">
    <location>
        <position position="185"/>
    </location>
</feature>
<evidence type="ECO:0000256" key="4">
    <source>
        <dbReference type="ARBA" id="ARBA00022989"/>
    </source>
</evidence>
<feature type="transmembrane region" description="Helical" evidence="9">
    <location>
        <begin position="148"/>
        <end position="173"/>
    </location>
</feature>
<evidence type="ECO:0000256" key="8">
    <source>
        <dbReference type="ARBA" id="ARBA00023224"/>
    </source>
</evidence>
<keyword evidence="4 9" id="KW-1133">Transmembrane helix</keyword>
<keyword evidence="7 12" id="KW-0675">Receptor</keyword>
<dbReference type="Pfam" id="PF00001">
    <property type="entry name" value="7tm_1"/>
    <property type="match status" value="1"/>
</dbReference>
<comment type="similarity">
    <text evidence="2">Belongs to the G-protein coupled receptor 1 family.</text>
</comment>
<dbReference type="SUPFAM" id="SSF81321">
    <property type="entry name" value="Family A G protein-coupled receptor-like"/>
    <property type="match status" value="1"/>
</dbReference>
<keyword evidence="5" id="KW-0297">G-protein coupled receptor</keyword>
<dbReference type="GO" id="GO:0005886">
    <property type="term" value="C:plasma membrane"/>
    <property type="evidence" value="ECO:0007669"/>
    <property type="project" value="TreeGrafter"/>
</dbReference>
<dbReference type="VEuPathDB" id="VectorBase:LDEU008283"/>
<evidence type="ECO:0000256" key="1">
    <source>
        <dbReference type="ARBA" id="ARBA00004141"/>
    </source>
</evidence>
<dbReference type="PRINTS" id="PR00237">
    <property type="entry name" value="GPCRRHODOPSN"/>
</dbReference>